<dbReference type="GO" id="GO:0009306">
    <property type="term" value="P:protein secretion"/>
    <property type="evidence" value="ECO:0007669"/>
    <property type="project" value="InterPro"/>
</dbReference>
<proteinExistence type="inferred from homology"/>
<protein>
    <submittedName>
        <fullName evidence="4">Flagellar biosynthetic protein FlhB</fullName>
    </submittedName>
</protein>
<keyword evidence="3" id="KW-0472">Membrane</keyword>
<dbReference type="GO" id="GO:0005886">
    <property type="term" value="C:plasma membrane"/>
    <property type="evidence" value="ECO:0007669"/>
    <property type="project" value="TreeGrafter"/>
</dbReference>
<reference evidence="4 5" key="1">
    <citation type="submission" date="2018-08" db="EMBL/GenBank/DDBJ databases">
        <title>Genomic Encyclopedia of Archaeal and Bacterial Type Strains, Phase II (KMG-II): from individual species to whole genera.</title>
        <authorList>
            <person name="Goeker M."/>
        </authorList>
    </citation>
    <scope>NUCLEOTIDE SEQUENCE [LARGE SCALE GENOMIC DNA]</scope>
    <source>
        <strain evidence="4 5">DSM 17099</strain>
    </source>
</reference>
<organism evidence="4 5">
    <name type="scientific">Paracoccus versutus</name>
    <name type="common">Thiobacillus versutus</name>
    <dbReference type="NCBI Taxonomy" id="34007"/>
    <lineage>
        <taxon>Bacteria</taxon>
        <taxon>Pseudomonadati</taxon>
        <taxon>Pseudomonadota</taxon>
        <taxon>Alphaproteobacteria</taxon>
        <taxon>Rhodobacterales</taxon>
        <taxon>Paracoccaceae</taxon>
        <taxon>Paracoccus</taxon>
    </lineage>
</organism>
<dbReference type="RefSeq" id="WP_116223179.1">
    <property type="nucleotide sequence ID" value="NZ_CP038197.1"/>
</dbReference>
<feature type="transmembrane region" description="Helical" evidence="3">
    <location>
        <begin position="37"/>
        <end position="65"/>
    </location>
</feature>
<dbReference type="SUPFAM" id="SSF160544">
    <property type="entry name" value="EscU C-terminal domain-like"/>
    <property type="match status" value="1"/>
</dbReference>
<dbReference type="Proteomes" id="UP000256941">
    <property type="component" value="Unassembled WGS sequence"/>
</dbReference>
<keyword evidence="4" id="KW-0282">Flagellum</keyword>
<sequence>MSQESSDDKQFDASESKLRKARQEGDVPRSAELQSALMYLGFWFAALFASAWAAPAWIGMAARALGGEPWPDGEGRAVTDLARALAGQAGLATLAGVAIIALPILLGMVAQHSVVLTPKKLLPDFKRINPVKNAAQKFGKSGLVAFAISLGKALLVGVGGWFLYASLLSWLMASGAMQDLQWVEGLGLILRRAVLLALGIGAVFAVIDLIWKRREYLKRHRMSRQEMQDEHKENEGDPHLKAARRQKGVDIVLSTMLADVEKADVIIVNPTHFAVALEWKRGSGRAPVCLAKGVDEVARRIRERAQEHQVPIWSDPPCARALHATVEIGHEIRPEHFAPVAAAIRFAEAMRKKAREGWGGAPRRREEA</sequence>
<dbReference type="InterPro" id="IPR006135">
    <property type="entry name" value="T3SS_substrate_exporter"/>
</dbReference>
<evidence type="ECO:0000256" key="3">
    <source>
        <dbReference type="SAM" id="Phobius"/>
    </source>
</evidence>
<dbReference type="PANTHER" id="PTHR30531">
    <property type="entry name" value="FLAGELLAR BIOSYNTHETIC PROTEIN FLHB"/>
    <property type="match status" value="1"/>
</dbReference>
<accession>A0A3D9XB01</accession>
<feature type="region of interest" description="Disordered" evidence="2">
    <location>
        <begin position="1"/>
        <end position="25"/>
    </location>
</feature>
<keyword evidence="4" id="KW-0969">Cilium</keyword>
<evidence type="ECO:0000256" key="2">
    <source>
        <dbReference type="SAM" id="MobiDB-lite"/>
    </source>
</evidence>
<feature type="transmembrane region" description="Helical" evidence="3">
    <location>
        <begin position="193"/>
        <end position="211"/>
    </location>
</feature>
<keyword evidence="3" id="KW-1133">Transmembrane helix</keyword>
<dbReference type="PANTHER" id="PTHR30531:SF12">
    <property type="entry name" value="FLAGELLAR BIOSYNTHETIC PROTEIN FLHB"/>
    <property type="match status" value="1"/>
</dbReference>
<dbReference type="InterPro" id="IPR029025">
    <property type="entry name" value="T3SS_substrate_exporter_C"/>
</dbReference>
<comment type="similarity">
    <text evidence="1">Belongs to the type III secretion exporter family.</text>
</comment>
<comment type="caution">
    <text evidence="4">The sequence shown here is derived from an EMBL/GenBank/DDBJ whole genome shotgun (WGS) entry which is preliminary data.</text>
</comment>
<dbReference type="PRINTS" id="PR00950">
    <property type="entry name" value="TYPE3IMSPROT"/>
</dbReference>
<evidence type="ECO:0000256" key="1">
    <source>
        <dbReference type="ARBA" id="ARBA00010690"/>
    </source>
</evidence>
<keyword evidence="4" id="KW-0966">Cell projection</keyword>
<dbReference type="Gene3D" id="3.40.1690.10">
    <property type="entry name" value="secretion proteins EscU"/>
    <property type="match status" value="1"/>
</dbReference>
<dbReference type="AlphaFoldDB" id="A0A3D9XB01"/>
<dbReference type="Gene3D" id="6.10.250.2080">
    <property type="match status" value="1"/>
</dbReference>
<name>A0A3D9XB01_PARVE</name>
<gene>
    <name evidence="4" type="ORF">BDD41_4776</name>
</gene>
<dbReference type="EMBL" id="QTUJ01000004">
    <property type="protein sequence ID" value="REF67746.1"/>
    <property type="molecule type" value="Genomic_DNA"/>
</dbReference>
<feature type="transmembrane region" description="Helical" evidence="3">
    <location>
        <begin position="85"/>
        <end position="110"/>
    </location>
</feature>
<feature type="transmembrane region" description="Helical" evidence="3">
    <location>
        <begin position="143"/>
        <end position="173"/>
    </location>
</feature>
<evidence type="ECO:0000313" key="5">
    <source>
        <dbReference type="Proteomes" id="UP000256941"/>
    </source>
</evidence>
<keyword evidence="3" id="KW-0812">Transmembrane</keyword>
<dbReference type="Pfam" id="PF01312">
    <property type="entry name" value="Bac_export_2"/>
    <property type="match status" value="1"/>
</dbReference>
<evidence type="ECO:0000313" key="4">
    <source>
        <dbReference type="EMBL" id="REF67746.1"/>
    </source>
</evidence>